<reference evidence="1" key="2">
    <citation type="submission" date="2015-06" db="UniProtKB">
        <authorList>
            <consortium name="EnsemblPlants"/>
        </authorList>
    </citation>
    <scope>IDENTIFICATION</scope>
    <source>
        <strain evidence="1">cv. Heinz 1706</strain>
    </source>
</reference>
<dbReference type="eggNOG" id="ENOG502QRW0">
    <property type="taxonomic scope" value="Eukaryota"/>
</dbReference>
<dbReference type="PaxDb" id="4081-Solyc01g095680.2.1"/>
<dbReference type="EnsemblPlants" id="Solyc01g095680.2.1">
    <property type="protein sequence ID" value="Solyc01g095680.2.1"/>
    <property type="gene ID" value="Solyc01g095680.2"/>
</dbReference>
<sequence>MEPKFLLSSTTRPFAPNGAFPFSVSQKSSFIQKTRICPVTHLAISAEHFGKTQILGKSLSFGVKNESICNLRKTLVEKTPFLGESLSFREKNESSGNLRKVPNFSITAAGTVKRRKELPFDNVIQRDKKRRKTRFWTQFFQMAGLVSAGDKNISLCLRLFHAQKTRIKDLKLQNLLLAYYSLTRFVVPRVKGASILFTPWLHILFS</sequence>
<keyword evidence="2" id="KW-1185">Reference proteome</keyword>
<dbReference type="STRING" id="4081.K4AZV7"/>
<dbReference type="PhylomeDB" id="K4AZV7"/>
<dbReference type="Gramene" id="Solyc01g095680.2.1">
    <property type="protein sequence ID" value="Solyc01g095680.2.1"/>
    <property type="gene ID" value="Solyc01g095680.2"/>
</dbReference>
<evidence type="ECO:0000313" key="2">
    <source>
        <dbReference type="Proteomes" id="UP000004994"/>
    </source>
</evidence>
<proteinExistence type="predicted"/>
<dbReference type="AlphaFoldDB" id="K4AZV7"/>
<evidence type="ECO:0000313" key="1">
    <source>
        <dbReference type="EnsemblPlants" id="Solyc01g095680.2.1"/>
    </source>
</evidence>
<reference evidence="1" key="1">
    <citation type="journal article" date="2012" name="Nature">
        <title>The tomato genome sequence provides insights into fleshy fruit evolution.</title>
        <authorList>
            <consortium name="Tomato Genome Consortium"/>
        </authorList>
    </citation>
    <scope>NUCLEOTIDE SEQUENCE [LARGE SCALE GENOMIC DNA]</scope>
    <source>
        <strain evidence="1">cv. Heinz 1706</strain>
    </source>
</reference>
<dbReference type="HOGENOM" id="CLU_1333906_0_0_1"/>
<name>K4AZV7_SOLLC</name>
<dbReference type="InParanoid" id="K4AZV7"/>
<organism evidence="1">
    <name type="scientific">Solanum lycopersicum</name>
    <name type="common">Tomato</name>
    <name type="synonym">Lycopersicon esculentum</name>
    <dbReference type="NCBI Taxonomy" id="4081"/>
    <lineage>
        <taxon>Eukaryota</taxon>
        <taxon>Viridiplantae</taxon>
        <taxon>Streptophyta</taxon>
        <taxon>Embryophyta</taxon>
        <taxon>Tracheophyta</taxon>
        <taxon>Spermatophyta</taxon>
        <taxon>Magnoliopsida</taxon>
        <taxon>eudicotyledons</taxon>
        <taxon>Gunneridae</taxon>
        <taxon>Pentapetalae</taxon>
        <taxon>asterids</taxon>
        <taxon>lamiids</taxon>
        <taxon>Solanales</taxon>
        <taxon>Solanaceae</taxon>
        <taxon>Solanoideae</taxon>
        <taxon>Solaneae</taxon>
        <taxon>Solanum</taxon>
        <taxon>Solanum subgen. Lycopersicon</taxon>
    </lineage>
</organism>
<dbReference type="Proteomes" id="UP000004994">
    <property type="component" value="Chromosome 1"/>
</dbReference>
<accession>K4AZV7</accession>
<protein>
    <submittedName>
        <fullName evidence="1">Uncharacterized protein</fullName>
    </submittedName>
</protein>